<dbReference type="Gene3D" id="3.30.470.20">
    <property type="entry name" value="ATP-grasp fold, B domain"/>
    <property type="match status" value="1"/>
</dbReference>
<sequence>MSTRVPARLAAAEHELKAILAGLGIKVPPSRLLLPGDPVPGSLPFAFPVVAKVSSPALLHKTEAGAVRLGIRDGAELERVVAELRSRFPDDPILVEAMERPGVEAIVGFFRDPVFGPCVMVGVGGVLAELYQDVAFRRLPVRAVDVEAMLDELRGRALFEGFRGLRASRQALVEVVLAASDWVLAHADRVDQMDLNPVFVREHDAVVVDAKLMAPSQG</sequence>
<dbReference type="Gene3D" id="3.30.1490.20">
    <property type="entry name" value="ATP-grasp fold, A domain"/>
    <property type="match status" value="1"/>
</dbReference>
<proteinExistence type="predicted"/>
<dbReference type="GO" id="GO:0016874">
    <property type="term" value="F:ligase activity"/>
    <property type="evidence" value="ECO:0007669"/>
    <property type="project" value="UniProtKB-KW"/>
</dbReference>
<evidence type="ECO:0000313" key="1">
    <source>
        <dbReference type="EMBL" id="WRP15818.1"/>
    </source>
</evidence>
<dbReference type="InterPro" id="IPR013815">
    <property type="entry name" value="ATP_grasp_subdomain_1"/>
</dbReference>
<accession>A0ABZ1BT66</accession>
<dbReference type="SUPFAM" id="SSF56059">
    <property type="entry name" value="Glutathione synthetase ATP-binding domain-like"/>
    <property type="match status" value="1"/>
</dbReference>
<dbReference type="PANTHER" id="PTHR42793:SF1">
    <property type="entry name" value="PEPTIDYL-LYSINE N-ACETYLTRANSFERASE PATZ"/>
    <property type="match status" value="1"/>
</dbReference>
<dbReference type="Proteomes" id="UP001333102">
    <property type="component" value="Chromosome"/>
</dbReference>
<dbReference type="PANTHER" id="PTHR42793">
    <property type="entry name" value="COA BINDING DOMAIN CONTAINING PROTEIN"/>
    <property type="match status" value="1"/>
</dbReference>
<keyword evidence="2" id="KW-1185">Reference proteome</keyword>
<dbReference type="Pfam" id="PF13549">
    <property type="entry name" value="ATP-grasp_5"/>
    <property type="match status" value="1"/>
</dbReference>
<reference evidence="2" key="1">
    <citation type="submission" date="2023-12" db="EMBL/GenBank/DDBJ databases">
        <title>Novel isolates from deep terrestrial aquifers shed light on the physiology and ecology of the class Limnochordia.</title>
        <authorList>
            <person name="Karnachuk O.V."/>
            <person name="Lukina A.P."/>
            <person name="Avakyan M.R."/>
            <person name="Kadnikov V."/>
            <person name="Begmatov S."/>
            <person name="Beletsky A.V."/>
            <person name="Mardanov A.V."/>
            <person name="Ravin N.V."/>
        </authorList>
    </citation>
    <scope>NUCLEOTIDE SEQUENCE [LARGE SCALE GENOMIC DNA]</scope>
    <source>
        <strain evidence="2">LN</strain>
    </source>
</reference>
<evidence type="ECO:0000313" key="2">
    <source>
        <dbReference type="Proteomes" id="UP001333102"/>
    </source>
</evidence>
<dbReference type="RefSeq" id="WP_324670226.1">
    <property type="nucleotide sequence ID" value="NZ_CP141614.1"/>
</dbReference>
<keyword evidence="1" id="KW-0436">Ligase</keyword>
<protein>
    <submittedName>
        <fullName evidence="1">Acetate--CoA ligase family protein</fullName>
    </submittedName>
</protein>
<dbReference type="EMBL" id="CP141614">
    <property type="protein sequence ID" value="WRP15818.1"/>
    <property type="molecule type" value="Genomic_DNA"/>
</dbReference>
<organism evidence="1 2">
    <name type="scientific">Geochorda subterranea</name>
    <dbReference type="NCBI Taxonomy" id="3109564"/>
    <lineage>
        <taxon>Bacteria</taxon>
        <taxon>Bacillati</taxon>
        <taxon>Bacillota</taxon>
        <taxon>Limnochordia</taxon>
        <taxon>Limnochordales</taxon>
        <taxon>Geochordaceae</taxon>
        <taxon>Geochorda</taxon>
    </lineage>
</organism>
<gene>
    <name evidence="1" type="ORF">VLY81_06605</name>
</gene>
<name>A0ABZ1BT66_9FIRM</name>